<dbReference type="InterPro" id="IPR014876">
    <property type="entry name" value="DEK_C"/>
</dbReference>
<feature type="domain" description="DEK-C" evidence="21">
    <location>
        <begin position="1994"/>
        <end position="2049"/>
    </location>
</feature>
<dbReference type="Gene3D" id="1.10.10.60">
    <property type="entry name" value="Homeodomain-like"/>
    <property type="match status" value="1"/>
</dbReference>
<sequence>MSAGYSTPGPSSRGGGRGGGVGGFGPSRFEGIQDLCNLSSIAEDTVIVTLRERYLSAQPYTALSPSAIVSVNPHTYLPVNGDASLQDYVAEYYKITTDDTTSRSQQSRGDDSPIGGRDKDRLGPHIFQLALSAYYNMRRTKQDQIVVTSGPVASGKSEMKRLAIKAISEVSVAAPGKKGAKIGSQIANAEFILESFGNAHTLGNDNASRFGNYTELQFNDRGRLEGLKTIEYYFERSRVSQTPFSGERNFHVFYYLVSGVHGEEKSFLKLEEPSSYRYLQSRVRRTGMDDRQRFEQLKQAFRVVGLSNRLVAQVCQLLATILHIGNLQFESGNGVQQEGAVASNFDTLATVAEFLGVSSEALAELFSFKTVLMRKEVCTTFLDAEQAEGVRDELARTLYSLLFSWLNEHINQKLCKDSFGSFIALLDLPGIQNNSGPVAMSNSVDQFCFNFANEKLHNWLLHRIHEVPLEEATKEKLTATRLPYFDNSECLRMLSDAKGGMIYIMDDMSRKKRNEAQFLEAMGKRFNGHASFSLAANSRSGVASFTVNHYDGPVAYNTENFLERNANETSADILRLLRGNTSGASAPSDHQGSNNPFIKSLFSNKSIATQTHPRNDDEIVAVQQPVRPMRAPSTRRRKGRPLRAVTEEDEDDEGEDDEVGGGNEGGNAGKSLHCIAGQHWAALDTLLQTFDQAQPWFVFCLRPNDSQLPSQVEIKSVKAQIRSMGLTEMAQRMQTFYEVRMSHFEACDRYAEEFQVRGIPEGPSDVDRLQDLKRVLKLGDSQMAIGANRVFLSHAVFRRFEDRLRADEKDEQKHKRGGEDMEYLDEKDHKLDPFSPYHRDVSPAASPAMGYTDPYLQNESTAALPLVEHAQPLRQDSPDEFDDIRGFAPSQITSQYGDSASAVGTETYAPSRNMFRDFDHKDEKDPLDAEPQDGETTEEYKESIVRRRWVWLCMLLTFWIPGFVLNKIGGMKRQDIRQAWREKLAINMIIWFICGCTVFVVAFLGPLICPTQHVYTFGELASHSYKNDPNNAFVAIRGEVFDLSQFAPTHLTAVSVVPQKALMQYGGLDASNLFPVQVSALCGGTTGSISPYVTLDSTNTTDPFMQYHDFRAFTNDSRPDWYAEMMIMMRHRFRVGFMGYTKKDIKKMANSGRAVAIYDGLVYEMTTYIQQNGGGLRSPDGVNLTADDQNARRFMSDQVIELFTYNAGKDITKLLDDLSNSIGEDVVDRQKVCLRNLFIIGKVDSRDSAQCQFSTYILLALSIVMVSIIGFKFLAALHFGSSRAPENHDKFVICQVPCYTEGEESLRRTIDSLVRLKYDDKRKLLLVVCDGNIKGYGNDKSTPQIVRDILGVDPNADPEPLSFQSLGEGAKQHNMGKIYAGLYECAGHVVPYLVVVKVGKPTERPKPGNRGKRDSQMIVMHFLNKVHFNAPMNPLELEMYHQIKNVIGVNPSFYEYLFMVDADTTVDELSLNRLVSAMMHDKKIIGVCGETSIANSKQSIVTMSQVYEYFISHHLAKAFESLFGSITCLPGCFSMYRLRSPDTHKPLFISNAIIQDYSENRVDTLHLKNLLHLGEDRYLTTLVLKHFNDYKTKFVRDAYAQTVAPDSAKVLLSQRRRWINSTVHNLAELVFLDQLCGFCCFSMRFVVFIDLISTIVAPVSVAYIVYLIYLVAGEDKGIPALSIIMLAAIYGLQALVFIFRLRWDMVAWMVFYILAIPVFSFFLPLYSFWKMDDFSWGSTRLVVGEKGKKIVIHDEGKFDPRSIPLKSWNDYENELWDQESQHSESYLPAMKGEYESRPGSAYGYDGGFDGRSRGLSPANSYGDLRGQSRGGSVYGGVPQLPYSSQGHGDMLMGDNRSMYDNKSFYGGNGGGGADTRSLYANSFYGQPALENRGSSYSLSGAPHMGYGQQGMGVPQMNMTMGMSPNMMGLDHRVSLYSSFNPPPSNQHYPPEQMMQHRPSPLSNPASRPTSNFLGDLPLSSTEGGGGGISLGAQGITDAQLEVSIRRICGEADLDTLTKKTVRKQLEEEYGTPLGGRKDAINRIIEQVLAGEWMDTTTLLSRLRCRGVLEVS</sequence>
<dbReference type="SUPFAM" id="SSF55856">
    <property type="entry name" value="Cytochrome b5-like heme/steroid binding domain"/>
    <property type="match status" value="1"/>
</dbReference>
<evidence type="ECO:0000256" key="13">
    <source>
        <dbReference type="ARBA" id="ARBA00023180"/>
    </source>
</evidence>
<evidence type="ECO:0000256" key="11">
    <source>
        <dbReference type="ARBA" id="ARBA00023136"/>
    </source>
</evidence>
<dbReference type="EC" id="2.4.1.16" evidence="2"/>
<evidence type="ECO:0000256" key="1">
    <source>
        <dbReference type="ARBA" id="ARBA00004651"/>
    </source>
</evidence>
<keyword evidence="6 18" id="KW-0812">Transmembrane</keyword>
<feature type="binding site" evidence="16">
    <location>
        <begin position="150"/>
        <end position="157"/>
    </location>
    <ligand>
        <name>ATP</name>
        <dbReference type="ChEBI" id="CHEBI:30616"/>
    </ligand>
</feature>
<dbReference type="PRINTS" id="PR00193">
    <property type="entry name" value="MYOSINHEAVY"/>
</dbReference>
<keyword evidence="13" id="KW-0325">Glycoprotein</keyword>
<proteinExistence type="inferred from homology"/>
<evidence type="ECO:0000256" key="12">
    <source>
        <dbReference type="ARBA" id="ARBA00023175"/>
    </source>
</evidence>
<feature type="compositionally biased region" description="Acidic residues" evidence="17">
    <location>
        <begin position="647"/>
        <end position="659"/>
    </location>
</feature>
<feature type="domain" description="Cytochrome b5 heme-binding" evidence="19">
    <location>
        <begin position="1012"/>
        <end position="1074"/>
    </location>
</feature>
<feature type="region of interest" description="Actin-binding" evidence="16">
    <location>
        <begin position="683"/>
        <end position="705"/>
    </location>
</feature>
<feature type="region of interest" description="Disordered" evidence="17">
    <location>
        <begin position="807"/>
        <end position="826"/>
    </location>
</feature>
<dbReference type="CDD" id="cd14879">
    <property type="entry name" value="MYSc_Myo17"/>
    <property type="match status" value="1"/>
</dbReference>
<feature type="transmembrane region" description="Helical" evidence="18">
    <location>
        <begin position="949"/>
        <end position="968"/>
    </location>
</feature>
<feature type="region of interest" description="Disordered" evidence="17">
    <location>
        <begin position="609"/>
        <end position="665"/>
    </location>
</feature>
<evidence type="ECO:0000256" key="3">
    <source>
        <dbReference type="ARBA" id="ARBA00022475"/>
    </source>
</evidence>
<evidence type="ECO:0000256" key="8">
    <source>
        <dbReference type="ARBA" id="ARBA00022840"/>
    </source>
</evidence>
<evidence type="ECO:0000313" key="22">
    <source>
        <dbReference type="EMBL" id="OCF37622.1"/>
    </source>
</evidence>
<feature type="compositionally biased region" description="Basic and acidic residues" evidence="17">
    <location>
        <begin position="108"/>
        <end position="121"/>
    </location>
</feature>
<dbReference type="Pfam" id="PF00173">
    <property type="entry name" value="Cyt-b5"/>
    <property type="match status" value="1"/>
</dbReference>
<feature type="compositionally biased region" description="Polar residues" evidence="17">
    <location>
        <begin position="1960"/>
        <end position="1969"/>
    </location>
</feature>
<dbReference type="InterPro" id="IPR036037">
    <property type="entry name" value="MYSc_Myo17"/>
</dbReference>
<feature type="region of interest" description="Disordered" evidence="17">
    <location>
        <begin position="1"/>
        <end position="24"/>
    </location>
</feature>
<evidence type="ECO:0000313" key="23">
    <source>
        <dbReference type="Proteomes" id="UP000092666"/>
    </source>
</evidence>
<dbReference type="GO" id="GO:0030428">
    <property type="term" value="C:cell septum"/>
    <property type="evidence" value="ECO:0007669"/>
    <property type="project" value="TreeGrafter"/>
</dbReference>
<dbReference type="InterPro" id="IPR004835">
    <property type="entry name" value="Chitin_synth"/>
</dbReference>
<evidence type="ECO:0000256" key="15">
    <source>
        <dbReference type="ARBA" id="ARBA00048014"/>
    </source>
</evidence>
<keyword evidence="5" id="KW-0808">Transferase</keyword>
<dbReference type="GO" id="GO:0016459">
    <property type="term" value="C:myosin complex"/>
    <property type="evidence" value="ECO:0007669"/>
    <property type="project" value="UniProtKB-KW"/>
</dbReference>
<keyword evidence="3" id="KW-1003">Cell membrane</keyword>
<dbReference type="SUPFAM" id="SSF53448">
    <property type="entry name" value="Nucleotide-diphospho-sugar transferases"/>
    <property type="match status" value="1"/>
</dbReference>
<keyword evidence="11 18" id="KW-0472">Membrane</keyword>
<keyword evidence="14 16" id="KW-0009">Actin-binding</keyword>
<reference evidence="23" key="2">
    <citation type="submission" date="2013-12" db="EMBL/GenBank/DDBJ databases">
        <title>Evolution of pathogenesis and genome organization in the Tremellales.</title>
        <authorList>
            <person name="Cuomo C."/>
            <person name="Litvintseva A."/>
            <person name="Heitman J."/>
            <person name="Chen Y."/>
            <person name="Sun S."/>
            <person name="Springer D."/>
            <person name="Dromer F."/>
            <person name="Young S."/>
            <person name="Zeng Q."/>
            <person name="Chapman S."/>
            <person name="Gujja S."/>
            <person name="Saif S."/>
            <person name="Birren B."/>
        </authorList>
    </citation>
    <scope>NUCLEOTIDE SEQUENCE [LARGE SCALE GENOMIC DNA]</scope>
    <source>
        <strain evidence="23">BCC8398</strain>
    </source>
</reference>
<evidence type="ECO:0000256" key="14">
    <source>
        <dbReference type="ARBA" id="ARBA00023203"/>
    </source>
</evidence>
<dbReference type="Pfam" id="PF00063">
    <property type="entry name" value="Myosin_head"/>
    <property type="match status" value="1"/>
</dbReference>
<evidence type="ECO:0000256" key="16">
    <source>
        <dbReference type="PROSITE-ProRule" id="PRU00782"/>
    </source>
</evidence>
<keyword evidence="4" id="KW-0328">Glycosyltransferase</keyword>
<dbReference type="Proteomes" id="UP000092666">
    <property type="component" value="Unassembled WGS sequence"/>
</dbReference>
<dbReference type="Pfam" id="PF03142">
    <property type="entry name" value="Chitin_synth_2"/>
    <property type="match status" value="1"/>
</dbReference>
<dbReference type="PROSITE" id="PS51456">
    <property type="entry name" value="MYOSIN_MOTOR"/>
    <property type="match status" value="1"/>
</dbReference>
<accession>A0A1B9H2X8</accession>
<dbReference type="STRING" id="1296120.A0A1B9H2X8"/>
<dbReference type="Gene3D" id="3.10.120.10">
    <property type="entry name" value="Cytochrome b5-like heme/steroid binding domain"/>
    <property type="match status" value="2"/>
</dbReference>
<evidence type="ECO:0000256" key="9">
    <source>
        <dbReference type="ARBA" id="ARBA00022989"/>
    </source>
</evidence>
<feature type="transmembrane region" description="Helical" evidence="18">
    <location>
        <begin position="1253"/>
        <end position="1275"/>
    </location>
</feature>
<dbReference type="GO" id="GO:0031505">
    <property type="term" value="P:fungal-type cell wall organization"/>
    <property type="evidence" value="ECO:0007669"/>
    <property type="project" value="TreeGrafter"/>
</dbReference>
<dbReference type="Gene3D" id="3.90.550.10">
    <property type="entry name" value="Spore Coat Polysaccharide Biosynthesis Protein SpsA, Chain A"/>
    <property type="match status" value="1"/>
</dbReference>
<dbReference type="Gene3D" id="1.20.58.530">
    <property type="match status" value="1"/>
</dbReference>
<dbReference type="GO" id="GO:0003774">
    <property type="term" value="F:cytoskeletal motor activity"/>
    <property type="evidence" value="ECO:0007669"/>
    <property type="project" value="UniProtKB-UniRule"/>
</dbReference>
<evidence type="ECO:0000256" key="18">
    <source>
        <dbReference type="SAM" id="Phobius"/>
    </source>
</evidence>
<keyword evidence="8 16" id="KW-0067">ATP-binding</keyword>
<keyword evidence="7 16" id="KW-0547">Nucleotide-binding</keyword>
<protein>
    <recommendedName>
        <fullName evidence="2">chitin synthase</fullName>
        <ecNumber evidence="2">2.4.1.16</ecNumber>
    </recommendedName>
</protein>
<dbReference type="OrthoDB" id="370884at2759"/>
<dbReference type="PANTHER" id="PTHR22914:SF45">
    <property type="entry name" value="CHITIN SYNTHASE"/>
    <property type="match status" value="1"/>
</dbReference>
<dbReference type="Gene3D" id="3.40.850.10">
    <property type="entry name" value="Kinesin motor domain"/>
    <property type="match status" value="1"/>
</dbReference>
<feature type="transmembrane region" description="Helical" evidence="18">
    <location>
        <begin position="1678"/>
        <end position="1699"/>
    </location>
</feature>
<dbReference type="InterPro" id="IPR001199">
    <property type="entry name" value="Cyt_B5-like_heme/steroid-bd"/>
</dbReference>
<evidence type="ECO:0000256" key="7">
    <source>
        <dbReference type="ARBA" id="ARBA00022741"/>
    </source>
</evidence>
<evidence type="ECO:0000259" key="21">
    <source>
        <dbReference type="PROSITE" id="PS51998"/>
    </source>
</evidence>
<dbReference type="PROSITE" id="PS51998">
    <property type="entry name" value="DEK_C"/>
    <property type="match status" value="1"/>
</dbReference>
<feature type="transmembrane region" description="Helical" evidence="18">
    <location>
        <begin position="1706"/>
        <end position="1729"/>
    </location>
</feature>
<reference evidence="22 23" key="1">
    <citation type="submission" date="2013-07" db="EMBL/GenBank/DDBJ databases">
        <title>The Genome Sequence of Cryptococcus heveanensis BCC8398.</title>
        <authorList>
            <consortium name="The Broad Institute Genome Sequencing Platform"/>
            <person name="Cuomo C."/>
            <person name="Litvintseva A."/>
            <person name="Chen Y."/>
            <person name="Heitman J."/>
            <person name="Sun S."/>
            <person name="Springer D."/>
            <person name="Dromer F."/>
            <person name="Young S.K."/>
            <person name="Zeng Q."/>
            <person name="Gargeya S."/>
            <person name="Fitzgerald M."/>
            <person name="Abouelleil A."/>
            <person name="Alvarado L."/>
            <person name="Berlin A.M."/>
            <person name="Chapman S.B."/>
            <person name="Dewar J."/>
            <person name="Goldberg J."/>
            <person name="Griggs A."/>
            <person name="Gujja S."/>
            <person name="Hansen M."/>
            <person name="Howarth C."/>
            <person name="Imamovic A."/>
            <person name="Larimer J."/>
            <person name="McCowan C."/>
            <person name="Murphy C."/>
            <person name="Pearson M."/>
            <person name="Priest M."/>
            <person name="Roberts A."/>
            <person name="Saif S."/>
            <person name="Shea T."/>
            <person name="Sykes S."/>
            <person name="Wortman J."/>
            <person name="Nusbaum C."/>
            <person name="Birren B."/>
        </authorList>
    </citation>
    <scope>NUCLEOTIDE SEQUENCE [LARGE SCALE GENOMIC DNA]</scope>
    <source>
        <strain evidence="22 23">BCC8398</strain>
    </source>
</reference>
<dbReference type="InterPro" id="IPR036400">
    <property type="entry name" value="Cyt_B5-like_heme/steroid_sf"/>
</dbReference>
<dbReference type="GO" id="GO:0005886">
    <property type="term" value="C:plasma membrane"/>
    <property type="evidence" value="ECO:0007669"/>
    <property type="project" value="UniProtKB-SubCell"/>
</dbReference>
<keyword evidence="10 16" id="KW-0518">Myosin</keyword>
<name>A0A1B9H2X8_9TREE</name>
<dbReference type="CDD" id="cd04190">
    <property type="entry name" value="Chitin_synth_C"/>
    <property type="match status" value="1"/>
</dbReference>
<evidence type="ECO:0000256" key="4">
    <source>
        <dbReference type="ARBA" id="ARBA00022676"/>
    </source>
</evidence>
<dbReference type="InterPro" id="IPR027417">
    <property type="entry name" value="P-loop_NTPase"/>
</dbReference>
<dbReference type="GO" id="GO:0004100">
    <property type="term" value="F:chitin synthase activity"/>
    <property type="evidence" value="ECO:0007669"/>
    <property type="project" value="UniProtKB-EC"/>
</dbReference>
<keyword evidence="12 16" id="KW-0505">Motor protein</keyword>
<feature type="domain" description="Myosin motor" evidence="20">
    <location>
        <begin position="30"/>
        <end position="805"/>
    </location>
</feature>
<feature type="region of interest" description="Disordered" evidence="17">
    <location>
        <begin position="1938"/>
        <end position="1969"/>
    </location>
</feature>
<evidence type="ECO:0000256" key="5">
    <source>
        <dbReference type="ARBA" id="ARBA00022679"/>
    </source>
</evidence>
<comment type="catalytic activity">
    <reaction evidence="15">
        <text>[(1-&gt;4)-N-acetyl-beta-D-glucosaminyl](n) + UDP-N-acetyl-alpha-D-glucosamine = [(1-&gt;4)-N-acetyl-beta-D-glucosaminyl](n+1) + UDP + H(+)</text>
        <dbReference type="Rhea" id="RHEA:16637"/>
        <dbReference type="Rhea" id="RHEA-COMP:9593"/>
        <dbReference type="Rhea" id="RHEA-COMP:9595"/>
        <dbReference type="ChEBI" id="CHEBI:15378"/>
        <dbReference type="ChEBI" id="CHEBI:17029"/>
        <dbReference type="ChEBI" id="CHEBI:57705"/>
        <dbReference type="ChEBI" id="CHEBI:58223"/>
        <dbReference type="EC" id="2.4.1.16"/>
    </reaction>
</comment>
<gene>
    <name evidence="22" type="ORF">I316_00749</name>
</gene>
<feature type="transmembrane region" description="Helical" evidence="18">
    <location>
        <begin position="1651"/>
        <end position="1672"/>
    </location>
</feature>
<dbReference type="SMART" id="SM00242">
    <property type="entry name" value="MYSc"/>
    <property type="match status" value="1"/>
</dbReference>
<dbReference type="PROSITE" id="PS50255">
    <property type="entry name" value="CYTOCHROME_B5_2"/>
    <property type="match status" value="1"/>
</dbReference>
<dbReference type="Pfam" id="PF08766">
    <property type="entry name" value="DEK_C"/>
    <property type="match status" value="1"/>
</dbReference>
<feature type="transmembrane region" description="Helical" evidence="18">
    <location>
        <begin position="989"/>
        <end position="1008"/>
    </location>
</feature>
<feature type="compositionally biased region" description="Gly residues" evidence="17">
    <location>
        <begin position="12"/>
        <end position="24"/>
    </location>
</feature>
<feature type="region of interest" description="Disordered" evidence="17">
    <location>
        <begin position="99"/>
        <end position="121"/>
    </location>
</feature>
<evidence type="ECO:0000256" key="10">
    <source>
        <dbReference type="ARBA" id="ARBA00023123"/>
    </source>
</evidence>
<dbReference type="GO" id="GO:0006031">
    <property type="term" value="P:chitin biosynthetic process"/>
    <property type="evidence" value="ECO:0007669"/>
    <property type="project" value="TreeGrafter"/>
</dbReference>
<dbReference type="InterPro" id="IPR001609">
    <property type="entry name" value="Myosin_head_motor_dom-like"/>
</dbReference>
<evidence type="ECO:0000256" key="6">
    <source>
        <dbReference type="ARBA" id="ARBA00022692"/>
    </source>
</evidence>
<evidence type="ECO:0000256" key="2">
    <source>
        <dbReference type="ARBA" id="ARBA00012543"/>
    </source>
</evidence>
<dbReference type="GO" id="GO:0005524">
    <property type="term" value="F:ATP binding"/>
    <property type="evidence" value="ECO:0007669"/>
    <property type="project" value="UniProtKB-UniRule"/>
</dbReference>
<evidence type="ECO:0000256" key="17">
    <source>
        <dbReference type="SAM" id="MobiDB-lite"/>
    </source>
</evidence>
<comment type="subcellular location">
    <subcellularLocation>
        <location evidence="1">Cell membrane</location>
        <topology evidence="1">Multi-pass membrane protein</topology>
    </subcellularLocation>
</comment>
<dbReference type="PANTHER" id="PTHR22914">
    <property type="entry name" value="CHITIN SYNTHASE"/>
    <property type="match status" value="1"/>
</dbReference>
<dbReference type="Gene3D" id="1.10.10.820">
    <property type="match status" value="1"/>
</dbReference>
<dbReference type="SMART" id="SM01117">
    <property type="entry name" value="Cyt-b5"/>
    <property type="match status" value="2"/>
</dbReference>
<feature type="region of interest" description="Disordered" evidence="17">
    <location>
        <begin position="918"/>
        <end position="937"/>
    </location>
</feature>
<dbReference type="SUPFAM" id="SSF109715">
    <property type="entry name" value="DEK C-terminal domain"/>
    <property type="match status" value="1"/>
</dbReference>
<organism evidence="22 23">
    <name type="scientific">Kwoniella heveanensis BCC8398</name>
    <dbReference type="NCBI Taxonomy" id="1296120"/>
    <lineage>
        <taxon>Eukaryota</taxon>
        <taxon>Fungi</taxon>
        <taxon>Dikarya</taxon>
        <taxon>Basidiomycota</taxon>
        <taxon>Agaricomycotina</taxon>
        <taxon>Tremellomycetes</taxon>
        <taxon>Tremellales</taxon>
        <taxon>Cryptococcaceae</taxon>
        <taxon>Kwoniella</taxon>
    </lineage>
</organism>
<keyword evidence="9 18" id="KW-1133">Transmembrane helix</keyword>
<comment type="similarity">
    <text evidence="16">Belongs to the TRAFAC class myosin-kinesin ATPase superfamily. Myosin family.</text>
</comment>
<evidence type="ECO:0000259" key="19">
    <source>
        <dbReference type="PROSITE" id="PS50255"/>
    </source>
</evidence>
<dbReference type="InterPro" id="IPR029044">
    <property type="entry name" value="Nucleotide-diphossugar_trans"/>
</dbReference>
<feature type="compositionally biased region" description="Basic and acidic residues" evidence="17">
    <location>
        <begin position="918"/>
        <end position="927"/>
    </location>
</feature>
<evidence type="ECO:0000259" key="20">
    <source>
        <dbReference type="PROSITE" id="PS51456"/>
    </source>
</evidence>
<dbReference type="GO" id="GO:0003779">
    <property type="term" value="F:actin binding"/>
    <property type="evidence" value="ECO:0007669"/>
    <property type="project" value="UniProtKB-KW"/>
</dbReference>
<feature type="compositionally biased region" description="Acidic residues" evidence="17">
    <location>
        <begin position="928"/>
        <end position="937"/>
    </location>
</feature>
<dbReference type="EMBL" id="KV700122">
    <property type="protein sequence ID" value="OCF37622.1"/>
    <property type="molecule type" value="Genomic_DNA"/>
</dbReference>
<dbReference type="Gene3D" id="1.20.120.720">
    <property type="entry name" value="Myosin VI head, motor domain, U50 subdomain"/>
    <property type="match status" value="1"/>
</dbReference>
<keyword evidence="23" id="KW-1185">Reference proteome</keyword>
<dbReference type="SUPFAM" id="SSF52540">
    <property type="entry name" value="P-loop containing nucleoside triphosphate hydrolases"/>
    <property type="match status" value="1"/>
</dbReference>
<dbReference type="InterPro" id="IPR036961">
    <property type="entry name" value="Kinesin_motor_dom_sf"/>
</dbReference>